<evidence type="ECO:0000313" key="8">
    <source>
        <dbReference type="EMBL" id="PSJ60505.1"/>
    </source>
</evidence>
<evidence type="ECO:0000256" key="5">
    <source>
        <dbReference type="ARBA" id="ARBA00023136"/>
    </source>
</evidence>
<evidence type="ECO:0000256" key="3">
    <source>
        <dbReference type="ARBA" id="ARBA00022692"/>
    </source>
</evidence>
<protein>
    <submittedName>
        <fullName evidence="8">MFS transporter</fullName>
    </submittedName>
</protein>
<evidence type="ECO:0000313" key="9">
    <source>
        <dbReference type="Proteomes" id="UP000241229"/>
    </source>
</evidence>
<feature type="transmembrane region" description="Helical" evidence="6">
    <location>
        <begin position="325"/>
        <end position="348"/>
    </location>
</feature>
<dbReference type="PANTHER" id="PTHR43124:SF8">
    <property type="entry name" value="INNER MEMBRANE TRANSPORT PROTEIN YDHP"/>
    <property type="match status" value="1"/>
</dbReference>
<feature type="transmembrane region" description="Helical" evidence="6">
    <location>
        <begin position="70"/>
        <end position="89"/>
    </location>
</feature>
<dbReference type="PANTHER" id="PTHR43124">
    <property type="entry name" value="PURINE EFFLUX PUMP PBUE"/>
    <property type="match status" value="1"/>
</dbReference>
<evidence type="ECO:0000256" key="4">
    <source>
        <dbReference type="ARBA" id="ARBA00022989"/>
    </source>
</evidence>
<dbReference type="Proteomes" id="UP000241229">
    <property type="component" value="Unassembled WGS sequence"/>
</dbReference>
<keyword evidence="9" id="KW-1185">Reference proteome</keyword>
<keyword evidence="4 6" id="KW-1133">Transmembrane helix</keyword>
<dbReference type="RefSeq" id="WP_106772231.1">
    <property type="nucleotide sequence ID" value="NZ_PXYK01000009.1"/>
</dbReference>
<feature type="transmembrane region" description="Helical" evidence="6">
    <location>
        <begin position="160"/>
        <end position="182"/>
    </location>
</feature>
<dbReference type="GO" id="GO:0005886">
    <property type="term" value="C:plasma membrane"/>
    <property type="evidence" value="ECO:0007669"/>
    <property type="project" value="UniProtKB-SubCell"/>
</dbReference>
<dbReference type="InterPro" id="IPR036259">
    <property type="entry name" value="MFS_trans_sf"/>
</dbReference>
<feature type="transmembrane region" description="Helical" evidence="6">
    <location>
        <begin position="203"/>
        <end position="225"/>
    </location>
</feature>
<keyword evidence="5 6" id="KW-0472">Membrane</keyword>
<organism evidence="8 9">
    <name type="scientific">Kumtagia ephedrae</name>
    <dbReference type="NCBI Taxonomy" id="2116701"/>
    <lineage>
        <taxon>Bacteria</taxon>
        <taxon>Pseudomonadati</taxon>
        <taxon>Pseudomonadota</taxon>
        <taxon>Alphaproteobacteria</taxon>
        <taxon>Hyphomicrobiales</taxon>
        <taxon>Phyllobacteriaceae</taxon>
        <taxon>Kumtagia</taxon>
    </lineage>
</organism>
<dbReference type="Gene3D" id="1.20.1250.20">
    <property type="entry name" value="MFS general substrate transporter like domains"/>
    <property type="match status" value="2"/>
</dbReference>
<feature type="transmembrane region" description="Helical" evidence="6">
    <location>
        <begin position="360"/>
        <end position="379"/>
    </location>
</feature>
<dbReference type="PROSITE" id="PS50850">
    <property type="entry name" value="MFS"/>
    <property type="match status" value="1"/>
</dbReference>
<dbReference type="SUPFAM" id="SSF103473">
    <property type="entry name" value="MFS general substrate transporter"/>
    <property type="match status" value="1"/>
</dbReference>
<evidence type="ECO:0000256" key="1">
    <source>
        <dbReference type="ARBA" id="ARBA00004651"/>
    </source>
</evidence>
<name>A0A2P7SDS6_9HYPH</name>
<feature type="transmembrane region" description="Helical" evidence="6">
    <location>
        <begin position="42"/>
        <end position="63"/>
    </location>
</feature>
<dbReference type="AlphaFoldDB" id="A0A2P7SDS6"/>
<feature type="transmembrane region" description="Helical" evidence="6">
    <location>
        <begin position="293"/>
        <end position="313"/>
    </location>
</feature>
<dbReference type="CDD" id="cd17324">
    <property type="entry name" value="MFS_NepI_like"/>
    <property type="match status" value="1"/>
</dbReference>
<dbReference type="InterPro" id="IPR050189">
    <property type="entry name" value="MFS_Efflux_Transporters"/>
</dbReference>
<gene>
    <name evidence="8" type="ORF">C7I84_11025</name>
</gene>
<comment type="caution">
    <text evidence="8">The sequence shown here is derived from an EMBL/GenBank/DDBJ whole genome shotgun (WGS) entry which is preliminary data.</text>
</comment>
<dbReference type="InterPro" id="IPR020846">
    <property type="entry name" value="MFS_dom"/>
</dbReference>
<feature type="domain" description="Major facilitator superfamily (MFS) profile" evidence="7">
    <location>
        <begin position="4"/>
        <end position="382"/>
    </location>
</feature>
<reference evidence="8 9" key="1">
    <citation type="submission" date="2018-03" db="EMBL/GenBank/DDBJ databases">
        <title>The draft genome of Mesorhizobium sp. 6GN-30.</title>
        <authorList>
            <person name="Liu L."/>
            <person name="Li L."/>
            <person name="Wang T."/>
            <person name="Zhang X."/>
            <person name="Liang L."/>
        </authorList>
    </citation>
    <scope>NUCLEOTIDE SEQUENCE [LARGE SCALE GENOMIC DNA]</scope>
    <source>
        <strain evidence="8 9">6GN30</strain>
    </source>
</reference>
<sequence>MPLPLIALFIAAFAFGTTEFVIAGVLPQVAAGLEVSIPTAGYLVSGYALGIAIGGPLLTLLTARLPRKTLLVWLTVAFVIGQVACALAPDFFSMLMIRFAVAVAHGAYFGVAMVVATGLVRPEQRGMAVAVVLAGLTVSNVIGVPVGAAIGNALGWRATFWSMLALGGVALIAMIALLPAATGASARPAGLLKEVRVLGRQQVWTSLILMLMLMIGQFVPFTYIAPLLQEVTGIEAVSVPWVLLLNGAGATLGVFLGGRLSDWKLMPSLIVMLALQAAVLAAMYFASPHPLPMVLAVTAWGCLNFAIGTPIQARILGWTADAPNLASSLIPSGFNIGIALAAFVGAAMLNGGYGYRDLPVLGVGAMIVAAAVAVLSYLSEQRSGIKPPRRVEAH</sequence>
<feature type="transmembrane region" description="Helical" evidence="6">
    <location>
        <begin position="127"/>
        <end position="154"/>
    </location>
</feature>
<comment type="subcellular location">
    <subcellularLocation>
        <location evidence="1">Cell membrane</location>
        <topology evidence="1">Multi-pass membrane protein</topology>
    </subcellularLocation>
</comment>
<feature type="transmembrane region" description="Helical" evidence="6">
    <location>
        <begin position="95"/>
        <end position="120"/>
    </location>
</feature>
<dbReference type="Pfam" id="PF07690">
    <property type="entry name" value="MFS_1"/>
    <property type="match status" value="1"/>
</dbReference>
<evidence type="ECO:0000256" key="6">
    <source>
        <dbReference type="SAM" id="Phobius"/>
    </source>
</evidence>
<dbReference type="OrthoDB" id="9788453at2"/>
<keyword evidence="2" id="KW-1003">Cell membrane</keyword>
<keyword evidence="3 6" id="KW-0812">Transmembrane</keyword>
<feature type="transmembrane region" description="Helical" evidence="6">
    <location>
        <begin position="269"/>
        <end position="287"/>
    </location>
</feature>
<proteinExistence type="predicted"/>
<feature type="transmembrane region" description="Helical" evidence="6">
    <location>
        <begin position="237"/>
        <end position="257"/>
    </location>
</feature>
<dbReference type="EMBL" id="PXYK01000009">
    <property type="protein sequence ID" value="PSJ60505.1"/>
    <property type="molecule type" value="Genomic_DNA"/>
</dbReference>
<evidence type="ECO:0000259" key="7">
    <source>
        <dbReference type="PROSITE" id="PS50850"/>
    </source>
</evidence>
<evidence type="ECO:0000256" key="2">
    <source>
        <dbReference type="ARBA" id="ARBA00022475"/>
    </source>
</evidence>
<accession>A0A2P7SDS6</accession>
<dbReference type="GO" id="GO:0022857">
    <property type="term" value="F:transmembrane transporter activity"/>
    <property type="evidence" value="ECO:0007669"/>
    <property type="project" value="InterPro"/>
</dbReference>
<dbReference type="InterPro" id="IPR011701">
    <property type="entry name" value="MFS"/>
</dbReference>